<dbReference type="EnsemblMetazoa" id="MESCA007050-RA">
    <property type="protein sequence ID" value="MESCA007050-PA"/>
    <property type="gene ID" value="MESCA007050"/>
</dbReference>
<feature type="coiled-coil region" evidence="1">
    <location>
        <begin position="4"/>
        <end position="49"/>
    </location>
</feature>
<evidence type="ECO:0000256" key="1">
    <source>
        <dbReference type="SAM" id="Coils"/>
    </source>
</evidence>
<accession>T1GTL4</accession>
<dbReference type="HOGENOM" id="CLU_1898642_0_0_1"/>
<proteinExistence type="predicted"/>
<reference evidence="2" key="2">
    <citation type="submission" date="2015-06" db="UniProtKB">
        <authorList>
            <consortium name="EnsemblMetazoa"/>
        </authorList>
    </citation>
    <scope>IDENTIFICATION</scope>
</reference>
<dbReference type="EMBL" id="CAQQ02033092">
    <property type="status" value="NOT_ANNOTATED_CDS"/>
    <property type="molecule type" value="Genomic_DNA"/>
</dbReference>
<dbReference type="STRING" id="36166.T1GTL4"/>
<name>T1GTL4_MEGSC</name>
<evidence type="ECO:0000313" key="3">
    <source>
        <dbReference type="Proteomes" id="UP000015102"/>
    </source>
</evidence>
<keyword evidence="3" id="KW-1185">Reference proteome</keyword>
<reference evidence="3" key="1">
    <citation type="submission" date="2013-02" db="EMBL/GenBank/DDBJ databases">
        <authorList>
            <person name="Hughes D."/>
        </authorList>
    </citation>
    <scope>NUCLEOTIDE SEQUENCE</scope>
    <source>
        <strain>Durham</strain>
        <strain evidence="3">NC isolate 2 -- Noor lab</strain>
    </source>
</reference>
<organism evidence="2 3">
    <name type="scientific">Megaselia scalaris</name>
    <name type="common">Humpbacked fly</name>
    <name type="synonym">Phora scalaris</name>
    <dbReference type="NCBI Taxonomy" id="36166"/>
    <lineage>
        <taxon>Eukaryota</taxon>
        <taxon>Metazoa</taxon>
        <taxon>Ecdysozoa</taxon>
        <taxon>Arthropoda</taxon>
        <taxon>Hexapoda</taxon>
        <taxon>Insecta</taxon>
        <taxon>Pterygota</taxon>
        <taxon>Neoptera</taxon>
        <taxon>Endopterygota</taxon>
        <taxon>Diptera</taxon>
        <taxon>Brachycera</taxon>
        <taxon>Muscomorpha</taxon>
        <taxon>Platypezoidea</taxon>
        <taxon>Phoridae</taxon>
        <taxon>Megaseliini</taxon>
        <taxon>Megaselia</taxon>
    </lineage>
</organism>
<dbReference type="Proteomes" id="UP000015102">
    <property type="component" value="Unassembled WGS sequence"/>
</dbReference>
<keyword evidence="1" id="KW-0175">Coiled coil</keyword>
<sequence length="134" mass="16289">MRILATIEEALKQLNVERVQMHEQYKNKVKRLADELLRLQKEESDIEKIFHTQQEELLARKEMVAWEKSNEKIQIDIVCRQISAIQTQLDSKKRDFFEYVARELQELQDYGKLDEVLFFMFLFKHFYGITYRLV</sequence>
<protein>
    <submittedName>
        <fullName evidence="2">Uncharacterized protein</fullName>
    </submittedName>
</protein>
<evidence type="ECO:0000313" key="2">
    <source>
        <dbReference type="EnsemblMetazoa" id="MESCA007050-PA"/>
    </source>
</evidence>
<dbReference type="AlphaFoldDB" id="T1GTL4"/>